<dbReference type="InterPro" id="IPR041664">
    <property type="entry name" value="AAA_16"/>
</dbReference>
<evidence type="ECO:0000256" key="3">
    <source>
        <dbReference type="ARBA" id="ARBA00019083"/>
    </source>
</evidence>
<feature type="region of interest" description="Disordered" evidence="7">
    <location>
        <begin position="1"/>
        <end position="289"/>
    </location>
</feature>
<dbReference type="Pfam" id="PF14629">
    <property type="entry name" value="ORC4_C"/>
    <property type="match status" value="1"/>
</dbReference>
<keyword evidence="10" id="KW-1185">Reference proteome</keyword>
<organism evidence="9 10">
    <name type="scientific">Cerrena zonata</name>
    <dbReference type="NCBI Taxonomy" id="2478898"/>
    <lineage>
        <taxon>Eukaryota</taxon>
        <taxon>Fungi</taxon>
        <taxon>Dikarya</taxon>
        <taxon>Basidiomycota</taxon>
        <taxon>Agaricomycotina</taxon>
        <taxon>Agaricomycetes</taxon>
        <taxon>Polyporales</taxon>
        <taxon>Cerrenaceae</taxon>
        <taxon>Cerrena</taxon>
    </lineage>
</organism>
<keyword evidence="5" id="KW-0238">DNA-binding</keyword>
<feature type="region of interest" description="Disordered" evidence="7">
    <location>
        <begin position="405"/>
        <end position="442"/>
    </location>
</feature>
<evidence type="ECO:0000256" key="2">
    <source>
        <dbReference type="ARBA" id="ARBA00005334"/>
    </source>
</evidence>
<dbReference type="GO" id="GO:0003688">
    <property type="term" value="F:DNA replication origin binding"/>
    <property type="evidence" value="ECO:0007669"/>
    <property type="project" value="TreeGrafter"/>
</dbReference>
<dbReference type="InterPro" id="IPR027417">
    <property type="entry name" value="P-loop_NTPase"/>
</dbReference>
<evidence type="ECO:0000313" key="9">
    <source>
        <dbReference type="EMBL" id="KAK7695834.1"/>
    </source>
</evidence>
<reference evidence="9 10" key="1">
    <citation type="submission" date="2022-09" db="EMBL/GenBank/DDBJ databases">
        <authorList>
            <person name="Palmer J.M."/>
        </authorList>
    </citation>
    <scope>NUCLEOTIDE SEQUENCE [LARGE SCALE GENOMIC DNA]</scope>
    <source>
        <strain evidence="9 10">DSM 7382</strain>
    </source>
</reference>
<dbReference type="Pfam" id="PF13191">
    <property type="entry name" value="AAA_16"/>
    <property type="match status" value="1"/>
</dbReference>
<dbReference type="AlphaFoldDB" id="A0AAW0GUX8"/>
<feature type="compositionally biased region" description="Basic and acidic residues" evidence="7">
    <location>
        <begin position="150"/>
        <end position="161"/>
    </location>
</feature>
<dbReference type="InterPro" id="IPR003593">
    <property type="entry name" value="AAA+_ATPase"/>
</dbReference>
<comment type="subcellular location">
    <subcellularLocation>
        <location evidence="1">Nucleus</location>
    </subcellularLocation>
</comment>
<name>A0AAW0GUX8_9APHY</name>
<feature type="compositionally biased region" description="Low complexity" evidence="7">
    <location>
        <begin position="60"/>
        <end position="70"/>
    </location>
</feature>
<proteinExistence type="inferred from homology"/>
<protein>
    <recommendedName>
        <fullName evidence="3">Origin recognition complex subunit 4</fullName>
    </recommendedName>
</protein>
<dbReference type="SUPFAM" id="SSF52540">
    <property type="entry name" value="P-loop containing nucleoside triphosphate hydrolases"/>
    <property type="match status" value="1"/>
</dbReference>
<evidence type="ECO:0000256" key="5">
    <source>
        <dbReference type="ARBA" id="ARBA00023125"/>
    </source>
</evidence>
<dbReference type="GO" id="GO:0005664">
    <property type="term" value="C:nuclear origin of replication recognition complex"/>
    <property type="evidence" value="ECO:0007669"/>
    <property type="project" value="TreeGrafter"/>
</dbReference>
<keyword evidence="4" id="KW-0235">DNA replication</keyword>
<comment type="caution">
    <text evidence="9">The sequence shown here is derived from an EMBL/GenBank/DDBJ whole genome shotgun (WGS) entry which is preliminary data.</text>
</comment>
<evidence type="ECO:0000313" key="10">
    <source>
        <dbReference type="Proteomes" id="UP001385951"/>
    </source>
</evidence>
<dbReference type="Gene3D" id="3.40.50.300">
    <property type="entry name" value="P-loop containing nucleotide triphosphate hydrolases"/>
    <property type="match status" value="1"/>
</dbReference>
<dbReference type="InterPro" id="IPR016527">
    <property type="entry name" value="ORC4"/>
</dbReference>
<dbReference type="Proteomes" id="UP001385951">
    <property type="component" value="Unassembled WGS sequence"/>
</dbReference>
<feature type="compositionally biased region" description="Acidic residues" evidence="7">
    <location>
        <begin position="409"/>
        <end position="422"/>
    </location>
</feature>
<dbReference type="SMART" id="SM00382">
    <property type="entry name" value="AAA"/>
    <property type="match status" value="1"/>
</dbReference>
<evidence type="ECO:0000259" key="8">
    <source>
        <dbReference type="SMART" id="SM00382"/>
    </source>
</evidence>
<comment type="similarity">
    <text evidence="2">Belongs to the ORC4 family.</text>
</comment>
<dbReference type="PANTHER" id="PTHR12087">
    <property type="entry name" value="ORIGIN RECOGNITION COMPLEX SUBUNIT 4"/>
    <property type="match status" value="1"/>
</dbReference>
<evidence type="ECO:0000256" key="6">
    <source>
        <dbReference type="ARBA" id="ARBA00023242"/>
    </source>
</evidence>
<accession>A0AAW0GUX8</accession>
<keyword evidence="6" id="KW-0539">Nucleus</keyword>
<evidence type="ECO:0000256" key="4">
    <source>
        <dbReference type="ARBA" id="ARBA00022705"/>
    </source>
</evidence>
<evidence type="ECO:0000256" key="7">
    <source>
        <dbReference type="SAM" id="MobiDB-lite"/>
    </source>
</evidence>
<evidence type="ECO:0000256" key="1">
    <source>
        <dbReference type="ARBA" id="ARBA00004123"/>
    </source>
</evidence>
<dbReference type="InterPro" id="IPR032705">
    <property type="entry name" value="ORC4_C"/>
</dbReference>
<dbReference type="EMBL" id="JASBNA010000001">
    <property type="protein sequence ID" value="KAK7695834.1"/>
    <property type="molecule type" value="Genomic_DNA"/>
</dbReference>
<dbReference type="GO" id="GO:0006270">
    <property type="term" value="P:DNA replication initiation"/>
    <property type="evidence" value="ECO:0007669"/>
    <property type="project" value="TreeGrafter"/>
</dbReference>
<feature type="compositionally biased region" description="Polar residues" evidence="7">
    <location>
        <begin position="166"/>
        <end position="183"/>
    </location>
</feature>
<gene>
    <name evidence="9" type="ORF">QCA50_000472</name>
</gene>
<sequence>MPPKRKATLAPGGSSPPLKRRLRSTSGNGPSVDTPIEDPPTTRTRRKPRANTKPAKVSKAEPSIPPSKESSPPPKRGRPTRVSAMKGRSIPKAVVEEPPRPSSSKETLDNPSDPRNVPDPESSEDELLISPAKENPISRLVTPPRRHTTPRKEGKFMEAVEIRTPSWLNRPSLPHSSAVNSPGPSSPRKRLVRSPPRSVVAKPHSTLRARAPAPPPQPIISRDPSPHASPRRSTRKVVRDDLVISKPSSDNDEEPSPVLKTPPISPSKKGKERALVGPKKGESSQDALPESLHPCLRAQKTAILKALHKTPPLIEQEDDEDETSANALAYEQLTELLKGTVLRGEGNSCILTGPPGSGKTQMVERVVSNLPEKPIIVRLSGHAQTDDRLAMREIAWQLAQQTGTSLMPMDDDSENETPEGQDDEGKTGDEDNPFLEGHSTSGPMISLPPPAHLLALISVIPTLSRPTIIILDAFDLFAMHARQSLLYCLFDTAQHSRGGANGKGMAIVGVTTRIDTINLLEKRVKSRFSGRILRTAGPGKLEHWLHIARSLLCVLIESEPTEEWSPIWHRAVDKFLKDEDVKHIFAETFALTRDCRVLSRILTPVVIELDTTAPFPSLPCLTNAVRTQRCPEPLSFLPSLPYPAICLLIAA</sequence>
<feature type="domain" description="AAA+ ATPase" evidence="8">
    <location>
        <begin position="345"/>
        <end position="538"/>
    </location>
</feature>
<dbReference type="PANTHER" id="PTHR12087:SF0">
    <property type="entry name" value="ORIGIN RECOGNITION COMPLEX SUBUNIT 4"/>
    <property type="match status" value="1"/>
</dbReference>